<feature type="transmembrane region" description="Helical" evidence="1">
    <location>
        <begin position="230"/>
        <end position="254"/>
    </location>
</feature>
<dbReference type="RefSeq" id="WP_056942264.1">
    <property type="nucleotide sequence ID" value="NZ_AZCX01000003.1"/>
</dbReference>
<dbReference type="PATRIC" id="fig|1302272.5.peg.1548"/>
<dbReference type="Proteomes" id="UP000050911">
    <property type="component" value="Unassembled WGS sequence"/>
</dbReference>
<feature type="transmembrane region" description="Helical" evidence="1">
    <location>
        <begin position="266"/>
        <end position="285"/>
    </location>
</feature>
<feature type="transmembrane region" description="Helical" evidence="1">
    <location>
        <begin position="52"/>
        <end position="72"/>
    </location>
</feature>
<feature type="transmembrane region" description="Helical" evidence="1">
    <location>
        <begin position="323"/>
        <end position="341"/>
    </location>
</feature>
<protein>
    <submittedName>
        <fullName evidence="2">Uncharacterized protein</fullName>
    </submittedName>
</protein>
<evidence type="ECO:0000313" key="2">
    <source>
        <dbReference type="EMBL" id="KRK48427.1"/>
    </source>
</evidence>
<dbReference type="EMBL" id="AZCX01000003">
    <property type="protein sequence ID" value="KRK48427.1"/>
    <property type="molecule type" value="Genomic_DNA"/>
</dbReference>
<evidence type="ECO:0000313" key="3">
    <source>
        <dbReference type="Proteomes" id="UP000050911"/>
    </source>
</evidence>
<keyword evidence="1" id="KW-0812">Transmembrane</keyword>
<gene>
    <name evidence="2" type="ORF">FC96_GL001530</name>
</gene>
<keyword evidence="1" id="KW-1133">Transmembrane helix</keyword>
<dbReference type="AlphaFoldDB" id="A0A0R1HQ36"/>
<dbReference type="OrthoDB" id="2329326at2"/>
<dbReference type="STRING" id="1302272.FC96_GL001530"/>
<comment type="caution">
    <text evidence="2">The sequence shown here is derived from an EMBL/GenBank/DDBJ whole genome shotgun (WGS) entry which is preliminary data.</text>
</comment>
<feature type="transmembrane region" description="Helical" evidence="1">
    <location>
        <begin position="189"/>
        <end position="210"/>
    </location>
</feature>
<evidence type="ECO:0000256" key="1">
    <source>
        <dbReference type="SAM" id="Phobius"/>
    </source>
</evidence>
<accession>A0A0R1HQ36</accession>
<keyword evidence="3" id="KW-1185">Reference proteome</keyword>
<keyword evidence="1" id="KW-0472">Membrane</keyword>
<feature type="transmembrane region" description="Helical" evidence="1">
    <location>
        <begin position="128"/>
        <end position="148"/>
    </location>
</feature>
<organism evidence="2 3">
    <name type="scientific">Secundilactobacillus kimchicus JCM 15530</name>
    <dbReference type="NCBI Taxonomy" id="1302272"/>
    <lineage>
        <taxon>Bacteria</taxon>
        <taxon>Bacillati</taxon>
        <taxon>Bacillota</taxon>
        <taxon>Bacilli</taxon>
        <taxon>Lactobacillales</taxon>
        <taxon>Lactobacillaceae</taxon>
        <taxon>Secundilactobacillus</taxon>
    </lineage>
</organism>
<reference evidence="2 3" key="1">
    <citation type="journal article" date="2015" name="Genome Announc.">
        <title>Expanding the biotechnology potential of lactobacilli through comparative genomics of 213 strains and associated genera.</title>
        <authorList>
            <person name="Sun Z."/>
            <person name="Harris H.M."/>
            <person name="McCann A."/>
            <person name="Guo C."/>
            <person name="Argimon S."/>
            <person name="Zhang W."/>
            <person name="Yang X."/>
            <person name="Jeffery I.B."/>
            <person name="Cooney J.C."/>
            <person name="Kagawa T.F."/>
            <person name="Liu W."/>
            <person name="Song Y."/>
            <person name="Salvetti E."/>
            <person name="Wrobel A."/>
            <person name="Rasinkangas P."/>
            <person name="Parkhill J."/>
            <person name="Rea M.C."/>
            <person name="O'Sullivan O."/>
            <person name="Ritari J."/>
            <person name="Douillard F.P."/>
            <person name="Paul Ross R."/>
            <person name="Yang R."/>
            <person name="Briner A.E."/>
            <person name="Felis G.E."/>
            <person name="de Vos W.M."/>
            <person name="Barrangou R."/>
            <person name="Klaenhammer T.R."/>
            <person name="Caufield P.W."/>
            <person name="Cui Y."/>
            <person name="Zhang H."/>
            <person name="O'Toole P.W."/>
        </authorList>
    </citation>
    <scope>NUCLEOTIDE SEQUENCE [LARGE SCALE GENOMIC DNA]</scope>
    <source>
        <strain evidence="2 3">JCM 15530</strain>
    </source>
</reference>
<feature type="transmembrane region" description="Helical" evidence="1">
    <location>
        <begin position="160"/>
        <end position="182"/>
    </location>
</feature>
<proteinExistence type="predicted"/>
<sequence>MTKKDLKLTVPENVANQLRVKAGDQVRLRVRNFDVQLQSDHSEVSLYQRIGFWWFVIPALLCSILFNVFYWIRDQNLIQLNGETSIGTDVIFSGTIVGTLLFTIFFIRGRRQQTNVFSKNIYWRNFPAIIASFAVILGVALIGFFWLLSSIFAGAAFDRLTATILVFVFEVIVNYVMILAAFSMSPSALVRLFTALIAGGVLISMAANGQRRWWQHNFSFLGTDLASQGWQFNLTLIVSAFLLVTLVDYIFVSLHQVYPHSWRLNILRAMLTFLAVDVGAVGLFPNNHEYHWLHDQIAGLLIYIIIALIVMLRWLLPHMTKEFLWISYGVGIILVAADFLFDVVGYLSLTAFEIIGFVLVFVWVMMLLQILQELIDRGTRVFEETLVAEEDE</sequence>
<name>A0A0R1HQ36_9LACO</name>
<feature type="transmembrane region" description="Helical" evidence="1">
    <location>
        <begin position="84"/>
        <end position="107"/>
    </location>
</feature>
<feature type="transmembrane region" description="Helical" evidence="1">
    <location>
        <begin position="347"/>
        <end position="371"/>
    </location>
</feature>
<feature type="transmembrane region" description="Helical" evidence="1">
    <location>
        <begin position="297"/>
        <end position="316"/>
    </location>
</feature>